<feature type="region of interest" description="Disordered" evidence="2">
    <location>
        <begin position="1100"/>
        <end position="1167"/>
    </location>
</feature>
<feature type="coiled-coil region" evidence="1">
    <location>
        <begin position="182"/>
        <end position="216"/>
    </location>
</feature>
<feature type="compositionally biased region" description="Acidic residues" evidence="2">
    <location>
        <begin position="861"/>
        <end position="879"/>
    </location>
</feature>
<comment type="caution">
    <text evidence="5">The sequence shown here is derived from an EMBL/GenBank/DDBJ whole genome shotgun (WGS) entry which is preliminary data.</text>
</comment>
<evidence type="ECO:0000256" key="3">
    <source>
        <dbReference type="SAM" id="Phobius"/>
    </source>
</evidence>
<feature type="region of interest" description="Disordered" evidence="2">
    <location>
        <begin position="363"/>
        <end position="400"/>
    </location>
</feature>
<dbReference type="Proteomes" id="UP001273166">
    <property type="component" value="Unassembled WGS sequence"/>
</dbReference>
<sequence length="1421" mass="154078">MNSSTHSLALVALFFIVLAVAGDAVSAALANGFEMMRELIEDGRTVVSGVQLIFITLSVASLLAPALVSFWGSLPTVASRVRKVLESSIAGTVRRASLARAAAVTGAWGYINALKATTLADIISMMFSRLVLPLLLPAARLFVPAILRKYFLWRNWAVDRAEDFADLVCVDRELQAERRRVLKAQELALAGQLGRLDQLNKEVAKAFRKAADALQQGTRSVGWSSGKYENLRPAPFAGPVAAVVPEDGPVPRLAVWNRLRNRTDLHVYWIDFAIARHEAAMAKNKDSIAALEVQLASRSKELTAIEDQISDCRLEAMLAMRKRAPRAQDRVVTRFARIGEESTRPSGDERPVSAHERIQAATRRELAERQRNPRVRTTTTTTTTTTRITGSSTPSVVTPPADVSATSILIPTATTPAEPTPSAVVPYLPPPSSPTPEEILTIAAATPLPRTAEEDAIEKAFESILAEHEHILALIRSEQAEWTAEVAAEREARRVQHEEEQHERWLKKRYYRQLVAAKAAGNQNFPSFHDWCADRMRAESQLRARAEFERRTKEELRVATATRTSEEATLAAAIAEESRLRAAWEAAREARMAQEARVESALAEETRLRGLLNESEEADNDTAALPEPSSMGRATSADVIVTEVVADQVKTVPVVVPVDEPAAHAHGANDAQPSVMGKAEAHQEEPSTTSTPRPGSARKWASQIKPLRAKIRKAKQVRFVIPKKSEAVASQQREDRGDEDEEVVALTSNDEPVIIGGDIADLASALEKLSLEEDGGPASESGKPSHQQDDVDPAIIEQGKPSNPHDVGLATVSDKPCPDNGGPAFELDKLSQESIAEPTPEVEQGQAAPDYPIAAATATAEDPETSPEGEGEEEEEVADLDLVLADAEPLAAEPSMPAPSELVIGEFIITNELLAELEDSLPEIFDADLNQPFEYTGANGAEDEPMLTEDAPAADHDGPADLSMEELKLSYHEYEEERPSAAVDVEVDMETAVDLPEPVGEQAAAQAADLNMEWENSGAGHHYQQEDEAEELRALEAHLLAALAQQEDAGMPDRSVAESAFAEEARANPTRVEEAEVQFDCFEGFDFDPVLGEFVAREPEDAGGDEGAVEGEASADAAHQSAGIQPAEPEPAPVSAGAEEAEPTGPAAAAGTSASQAPPPIFTFGQLGQLPTIPDAVRPVTQFVFGMDSPATTGRGSPTSQFGFRPSSSAPSDIRLQSSVPANPAERKVLVPRSRLRGRVATAQAAQQQQVDETPAGSAQREGEEDGGEDLEPELTEEDLAWIQAQEEEWLAEEEAKGKGKAPCTKTKAQLKEEARANARAELALIEEERRRFAEEFQRTVESRETQETLYREAEPAEPGWFDPRANQARREAEIALAMSAAAEEARRKAAQAPAFEMEDEVLWEDSDQGHCSRRSHSRGF</sequence>
<accession>A0AAJ0H2Q2</accession>
<keyword evidence="6" id="KW-1185">Reference proteome</keyword>
<evidence type="ECO:0000256" key="4">
    <source>
        <dbReference type="SAM" id="SignalP"/>
    </source>
</evidence>
<name>A0AAJ0H2Q2_9PEZI</name>
<proteinExistence type="predicted"/>
<keyword evidence="3" id="KW-0472">Membrane</keyword>
<feature type="compositionally biased region" description="Low complexity" evidence="2">
    <location>
        <begin position="847"/>
        <end position="860"/>
    </location>
</feature>
<feature type="region of interest" description="Disordered" evidence="2">
    <location>
        <begin position="1338"/>
        <end position="1366"/>
    </location>
</feature>
<feature type="compositionally biased region" description="Basic and acidic residues" evidence="2">
    <location>
        <begin position="1338"/>
        <end position="1355"/>
    </location>
</feature>
<reference evidence="5" key="2">
    <citation type="submission" date="2023-06" db="EMBL/GenBank/DDBJ databases">
        <authorList>
            <consortium name="Lawrence Berkeley National Laboratory"/>
            <person name="Mondo S.J."/>
            <person name="Hensen N."/>
            <person name="Bonometti L."/>
            <person name="Westerberg I."/>
            <person name="Brannstrom I.O."/>
            <person name="Guillou S."/>
            <person name="Cros-Aarteil S."/>
            <person name="Calhoun S."/>
            <person name="Haridas S."/>
            <person name="Kuo A."/>
            <person name="Pangilinan J."/>
            <person name="Riley R."/>
            <person name="Labutti K."/>
            <person name="Andreopoulos B."/>
            <person name="Lipzen A."/>
            <person name="Chen C."/>
            <person name="Yanf M."/>
            <person name="Daum C."/>
            <person name="Ng V."/>
            <person name="Clum A."/>
            <person name="Steindorff A."/>
            <person name="Ohm R."/>
            <person name="Martin F."/>
            <person name="Silar P."/>
            <person name="Natvig D."/>
            <person name="Lalanne C."/>
            <person name="Gautier V."/>
            <person name="Ament-Velasquez S.L."/>
            <person name="Kruys A."/>
            <person name="Hutchinson M.I."/>
            <person name="Powell A.J."/>
            <person name="Barry K."/>
            <person name="Miller A.N."/>
            <person name="Grigoriev I.V."/>
            <person name="Debuchy R."/>
            <person name="Gladieux P."/>
            <person name="Thoren M.H."/>
            <person name="Johannesson H."/>
        </authorList>
    </citation>
    <scope>NUCLEOTIDE SEQUENCE</scope>
    <source>
        <strain evidence="5">CBS 333.67</strain>
    </source>
</reference>
<feature type="region of interest" description="Disordered" evidence="2">
    <location>
        <begin position="771"/>
        <end position="880"/>
    </location>
</feature>
<evidence type="ECO:0000313" key="5">
    <source>
        <dbReference type="EMBL" id="KAK3310439.1"/>
    </source>
</evidence>
<evidence type="ECO:0000256" key="1">
    <source>
        <dbReference type="SAM" id="Coils"/>
    </source>
</evidence>
<feature type="compositionally biased region" description="Polar residues" evidence="2">
    <location>
        <begin position="387"/>
        <end position="396"/>
    </location>
</feature>
<evidence type="ECO:0000256" key="2">
    <source>
        <dbReference type="SAM" id="MobiDB-lite"/>
    </source>
</evidence>
<feature type="region of interest" description="Disordered" evidence="2">
    <location>
        <begin position="1188"/>
        <end position="1310"/>
    </location>
</feature>
<keyword evidence="4" id="KW-0732">Signal</keyword>
<feature type="compositionally biased region" description="Polar residues" evidence="2">
    <location>
        <begin position="1190"/>
        <end position="1221"/>
    </location>
</feature>
<feature type="signal peptide" evidence="4">
    <location>
        <begin position="1"/>
        <end position="21"/>
    </location>
</feature>
<keyword evidence="1" id="KW-0175">Coiled coil</keyword>
<keyword evidence="3" id="KW-1133">Transmembrane helix</keyword>
<feature type="region of interest" description="Disordered" evidence="2">
    <location>
        <begin position="609"/>
        <end position="632"/>
    </location>
</feature>
<feature type="compositionally biased region" description="Low complexity" evidence="2">
    <location>
        <begin position="1135"/>
        <end position="1156"/>
    </location>
</feature>
<evidence type="ECO:0000313" key="6">
    <source>
        <dbReference type="Proteomes" id="UP001273166"/>
    </source>
</evidence>
<organism evidence="5 6">
    <name type="scientific">Chaetomium strumarium</name>
    <dbReference type="NCBI Taxonomy" id="1170767"/>
    <lineage>
        <taxon>Eukaryota</taxon>
        <taxon>Fungi</taxon>
        <taxon>Dikarya</taxon>
        <taxon>Ascomycota</taxon>
        <taxon>Pezizomycotina</taxon>
        <taxon>Sordariomycetes</taxon>
        <taxon>Sordariomycetidae</taxon>
        <taxon>Sordariales</taxon>
        <taxon>Chaetomiaceae</taxon>
        <taxon>Chaetomium</taxon>
    </lineage>
</organism>
<dbReference type="GeneID" id="87888998"/>
<feature type="chain" id="PRO_5042495074" evidence="4">
    <location>
        <begin position="22"/>
        <end position="1421"/>
    </location>
</feature>
<feature type="region of interest" description="Disordered" evidence="2">
    <location>
        <begin position="664"/>
        <end position="701"/>
    </location>
</feature>
<dbReference type="EMBL" id="JAUDZG010000001">
    <property type="protein sequence ID" value="KAK3310439.1"/>
    <property type="molecule type" value="Genomic_DNA"/>
</dbReference>
<feature type="coiled-coil region" evidence="1">
    <location>
        <begin position="274"/>
        <end position="308"/>
    </location>
</feature>
<feature type="transmembrane region" description="Helical" evidence="3">
    <location>
        <begin position="51"/>
        <end position="74"/>
    </location>
</feature>
<feature type="compositionally biased region" description="Basic residues" evidence="2">
    <location>
        <begin position="1412"/>
        <end position="1421"/>
    </location>
</feature>
<feature type="transmembrane region" description="Helical" evidence="3">
    <location>
        <begin position="130"/>
        <end position="147"/>
    </location>
</feature>
<feature type="compositionally biased region" description="Low complexity" evidence="2">
    <location>
        <begin position="377"/>
        <end position="386"/>
    </location>
</feature>
<gene>
    <name evidence="5" type="ORF">B0T15DRAFT_547121</name>
</gene>
<protein>
    <submittedName>
        <fullName evidence="5">Uncharacterized protein</fullName>
    </submittedName>
</protein>
<feature type="compositionally biased region" description="Acidic residues" evidence="2">
    <location>
        <begin position="1263"/>
        <end position="1293"/>
    </location>
</feature>
<reference evidence="5" key="1">
    <citation type="journal article" date="2023" name="Mol. Phylogenet. Evol.">
        <title>Genome-scale phylogeny and comparative genomics of the fungal order Sordariales.</title>
        <authorList>
            <person name="Hensen N."/>
            <person name="Bonometti L."/>
            <person name="Westerberg I."/>
            <person name="Brannstrom I.O."/>
            <person name="Guillou S."/>
            <person name="Cros-Aarteil S."/>
            <person name="Calhoun S."/>
            <person name="Haridas S."/>
            <person name="Kuo A."/>
            <person name="Mondo S."/>
            <person name="Pangilinan J."/>
            <person name="Riley R."/>
            <person name="LaButti K."/>
            <person name="Andreopoulos B."/>
            <person name="Lipzen A."/>
            <person name="Chen C."/>
            <person name="Yan M."/>
            <person name="Daum C."/>
            <person name="Ng V."/>
            <person name="Clum A."/>
            <person name="Steindorff A."/>
            <person name="Ohm R.A."/>
            <person name="Martin F."/>
            <person name="Silar P."/>
            <person name="Natvig D.O."/>
            <person name="Lalanne C."/>
            <person name="Gautier V."/>
            <person name="Ament-Velasquez S.L."/>
            <person name="Kruys A."/>
            <person name="Hutchinson M.I."/>
            <person name="Powell A.J."/>
            <person name="Barry K."/>
            <person name="Miller A.N."/>
            <person name="Grigoriev I.V."/>
            <person name="Debuchy R."/>
            <person name="Gladieux P."/>
            <person name="Hiltunen Thoren M."/>
            <person name="Johannesson H."/>
        </authorList>
    </citation>
    <scope>NUCLEOTIDE SEQUENCE</scope>
    <source>
        <strain evidence="5">CBS 333.67</strain>
    </source>
</reference>
<dbReference type="RefSeq" id="XP_062726219.1">
    <property type="nucleotide sequence ID" value="XM_062870169.1"/>
</dbReference>
<feature type="region of interest" description="Disordered" evidence="2">
    <location>
        <begin position="1400"/>
        <end position="1421"/>
    </location>
</feature>
<keyword evidence="3" id="KW-0812">Transmembrane</keyword>